<organism evidence="1 2">
    <name type="scientific">Cordylochernes scorpioides</name>
    <dbReference type="NCBI Taxonomy" id="51811"/>
    <lineage>
        <taxon>Eukaryota</taxon>
        <taxon>Metazoa</taxon>
        <taxon>Ecdysozoa</taxon>
        <taxon>Arthropoda</taxon>
        <taxon>Chelicerata</taxon>
        <taxon>Arachnida</taxon>
        <taxon>Pseudoscorpiones</taxon>
        <taxon>Cheliferoidea</taxon>
        <taxon>Chernetidae</taxon>
        <taxon>Cordylochernes</taxon>
    </lineage>
</organism>
<accession>A0ABY6LPL1</accession>
<protein>
    <submittedName>
        <fullName evidence="1">Uncharacterized protein</fullName>
    </submittedName>
</protein>
<sequence>MINILLCILKDCSSPFEFLLPCRLTRLKVSPSKLLALTWSNPVSRMGNCMLTALELAQEEIFIFWFQKIKLQILCYIRAQLASHLVLAIYTWRVGGVEVVPLGLAGGQLLGDELLTKCQGRVVGIGD</sequence>
<proteinExistence type="predicted"/>
<name>A0ABY6LPL1_9ARAC</name>
<evidence type="ECO:0000313" key="1">
    <source>
        <dbReference type="EMBL" id="UYV81793.1"/>
    </source>
</evidence>
<reference evidence="1 2" key="1">
    <citation type="submission" date="2022-01" db="EMBL/GenBank/DDBJ databases">
        <title>A chromosomal length assembly of Cordylochernes scorpioides.</title>
        <authorList>
            <person name="Zeh D."/>
            <person name="Zeh J."/>
        </authorList>
    </citation>
    <scope>NUCLEOTIDE SEQUENCE [LARGE SCALE GENOMIC DNA]</scope>
    <source>
        <strain evidence="1">IN4F17</strain>
        <tissue evidence="1">Whole Body</tissue>
    </source>
</reference>
<gene>
    <name evidence="1" type="ORF">LAZ67_20002403</name>
</gene>
<dbReference type="Proteomes" id="UP001235939">
    <property type="component" value="Chromosome 20"/>
</dbReference>
<keyword evidence="2" id="KW-1185">Reference proteome</keyword>
<dbReference type="EMBL" id="CP092882">
    <property type="protein sequence ID" value="UYV81793.1"/>
    <property type="molecule type" value="Genomic_DNA"/>
</dbReference>
<evidence type="ECO:0000313" key="2">
    <source>
        <dbReference type="Proteomes" id="UP001235939"/>
    </source>
</evidence>